<dbReference type="EMBL" id="BAABJX010000016">
    <property type="protein sequence ID" value="GAA4825591.1"/>
    <property type="molecule type" value="Genomic_DNA"/>
</dbReference>
<name>A0ABP9D1Y7_9BACT</name>
<evidence type="ECO:0000313" key="1">
    <source>
        <dbReference type="EMBL" id="GAA4825591.1"/>
    </source>
</evidence>
<evidence type="ECO:0000313" key="2">
    <source>
        <dbReference type="Proteomes" id="UP001500298"/>
    </source>
</evidence>
<dbReference type="RefSeq" id="WP_345369335.1">
    <property type="nucleotide sequence ID" value="NZ_BAABJX010000016.1"/>
</dbReference>
<evidence type="ECO:0008006" key="3">
    <source>
        <dbReference type="Google" id="ProtNLM"/>
    </source>
</evidence>
<dbReference type="SUPFAM" id="SSF69279">
    <property type="entry name" value="Phage tail proteins"/>
    <property type="match status" value="1"/>
</dbReference>
<proteinExistence type="predicted"/>
<accession>A0ABP9D1Y7</accession>
<dbReference type="Proteomes" id="UP001500298">
    <property type="component" value="Unassembled WGS sequence"/>
</dbReference>
<keyword evidence="2" id="KW-1185">Reference proteome</keyword>
<sequence>MSNVYTLSSRIVIGKLEIRSDLNTGINKVVIRKSVEKNTDTATLYIPRALMLKDRLIEQYIKEGDKVQVWLGYDGRLQKEFEGYVKSVATGYPLKIECEDEMYKLKTAVADRSFEKATLKDLLNHVAPAYSKQYFVDENTSLGSIALKNATGVQALDKLRDYGLLTYFRDGKLCVGFRYSASFKTYVYDMRYNVRKHSLKLKKARDTKILVKAISNSRTGKKVIATAGDKDGAVRTLNFLDKSKVELQKIAEQELANWKFDGVEGTVTGFGYPLVQAGDQVALIPSSSYQEFEGTFTVQEVETEFSTSGFSRKCKLGFKV</sequence>
<reference evidence="2" key="1">
    <citation type="journal article" date="2019" name="Int. J. Syst. Evol. Microbiol.">
        <title>The Global Catalogue of Microorganisms (GCM) 10K type strain sequencing project: providing services to taxonomists for standard genome sequencing and annotation.</title>
        <authorList>
            <consortium name="The Broad Institute Genomics Platform"/>
            <consortium name="The Broad Institute Genome Sequencing Center for Infectious Disease"/>
            <person name="Wu L."/>
            <person name="Ma J."/>
        </authorList>
    </citation>
    <scope>NUCLEOTIDE SEQUENCE [LARGE SCALE GENOMIC DNA]</scope>
    <source>
        <strain evidence="2">JCM 18326</strain>
    </source>
</reference>
<organism evidence="1 2">
    <name type="scientific">Algivirga pacifica</name>
    <dbReference type="NCBI Taxonomy" id="1162670"/>
    <lineage>
        <taxon>Bacteria</taxon>
        <taxon>Pseudomonadati</taxon>
        <taxon>Bacteroidota</taxon>
        <taxon>Cytophagia</taxon>
        <taxon>Cytophagales</taxon>
        <taxon>Flammeovirgaceae</taxon>
        <taxon>Algivirga</taxon>
    </lineage>
</organism>
<gene>
    <name evidence="1" type="ORF">GCM10023331_07600</name>
</gene>
<comment type="caution">
    <text evidence="1">The sequence shown here is derived from an EMBL/GenBank/DDBJ whole genome shotgun (WGS) entry which is preliminary data.</text>
</comment>
<protein>
    <recommendedName>
        <fullName evidence="3">Phage protein D</fullName>
    </recommendedName>
</protein>